<dbReference type="WBParaSite" id="HPBE_0000491601-mRNA-1">
    <property type="protein sequence ID" value="HPBE_0000491601-mRNA-1"/>
    <property type="gene ID" value="HPBE_0000491601"/>
</dbReference>
<accession>A0A183FES3</accession>
<evidence type="ECO:0000313" key="3">
    <source>
        <dbReference type="Proteomes" id="UP000050761"/>
    </source>
</evidence>
<evidence type="ECO:0000313" key="4">
    <source>
        <dbReference type="WBParaSite" id="HPBE_0000491601-mRNA-1"/>
    </source>
</evidence>
<name>A0A183FES3_HELPZ</name>
<protein>
    <submittedName>
        <fullName evidence="2 4">Uncharacterized protein</fullName>
    </submittedName>
</protein>
<keyword evidence="3" id="KW-1185">Reference proteome</keyword>
<evidence type="ECO:0000256" key="1">
    <source>
        <dbReference type="SAM" id="MobiDB-lite"/>
    </source>
</evidence>
<accession>A0A3P7XA26</accession>
<dbReference type="AlphaFoldDB" id="A0A183FES3"/>
<gene>
    <name evidence="2" type="ORF">HPBE_LOCUS4917</name>
</gene>
<sequence length="119" mass="12307">MTMAAESSPGGNGAADNCAVGTGLPGTAASDSDEPVLAAAVPPPPPDESAVLWRNDDGGVGDGATLSESKPEIDIDDRLLIGKSNTYRPAALPAAQQIRSRDALPGKEFALFHCCYRRR</sequence>
<proteinExistence type="predicted"/>
<feature type="region of interest" description="Disordered" evidence="1">
    <location>
        <begin position="1"/>
        <end position="49"/>
    </location>
</feature>
<evidence type="ECO:0000313" key="2">
    <source>
        <dbReference type="EMBL" id="VDO62789.1"/>
    </source>
</evidence>
<reference evidence="4" key="2">
    <citation type="submission" date="2019-09" db="UniProtKB">
        <authorList>
            <consortium name="WormBaseParasite"/>
        </authorList>
    </citation>
    <scope>IDENTIFICATION</scope>
</reference>
<dbReference type="EMBL" id="UZAH01025381">
    <property type="protein sequence ID" value="VDO62789.1"/>
    <property type="molecule type" value="Genomic_DNA"/>
</dbReference>
<organism evidence="3 4">
    <name type="scientific">Heligmosomoides polygyrus</name>
    <name type="common">Parasitic roundworm</name>
    <dbReference type="NCBI Taxonomy" id="6339"/>
    <lineage>
        <taxon>Eukaryota</taxon>
        <taxon>Metazoa</taxon>
        <taxon>Ecdysozoa</taxon>
        <taxon>Nematoda</taxon>
        <taxon>Chromadorea</taxon>
        <taxon>Rhabditida</taxon>
        <taxon>Rhabditina</taxon>
        <taxon>Rhabditomorpha</taxon>
        <taxon>Strongyloidea</taxon>
        <taxon>Heligmosomidae</taxon>
        <taxon>Heligmosomoides</taxon>
    </lineage>
</organism>
<reference evidence="2 3" key="1">
    <citation type="submission" date="2018-11" db="EMBL/GenBank/DDBJ databases">
        <authorList>
            <consortium name="Pathogen Informatics"/>
        </authorList>
    </citation>
    <scope>NUCLEOTIDE SEQUENCE [LARGE SCALE GENOMIC DNA]</scope>
</reference>
<dbReference type="Proteomes" id="UP000050761">
    <property type="component" value="Unassembled WGS sequence"/>
</dbReference>